<keyword evidence="3 6" id="KW-0812">Transmembrane</keyword>
<proteinExistence type="inferred from homology"/>
<evidence type="ECO:0000256" key="3">
    <source>
        <dbReference type="ARBA" id="ARBA00022692"/>
    </source>
</evidence>
<feature type="region of interest" description="Disordered" evidence="7">
    <location>
        <begin position="189"/>
        <end position="208"/>
    </location>
</feature>
<dbReference type="GO" id="GO:0005886">
    <property type="term" value="C:plasma membrane"/>
    <property type="evidence" value="ECO:0007669"/>
    <property type="project" value="TreeGrafter"/>
</dbReference>
<dbReference type="Proteomes" id="UP001152320">
    <property type="component" value="Unassembled WGS sequence"/>
</dbReference>
<dbReference type="AlphaFoldDB" id="A0A9Q1BAP1"/>
<dbReference type="InterPro" id="IPR049452">
    <property type="entry name" value="Anoctamin_TM"/>
</dbReference>
<comment type="caution">
    <text evidence="6">Lacks conserved residue(s) required for the propagation of feature annotation.</text>
</comment>
<dbReference type="PANTHER" id="PTHR12308:SF73">
    <property type="entry name" value="ANOCTAMIN"/>
    <property type="match status" value="1"/>
</dbReference>
<name>A0A9Q1BAP1_HOLLE</name>
<sequence length="314" mass="35477">MAMLSLQVFVLMVMKPCPRFCKDIIVPFLKKLIRKYKCWGKNKVGNVDTGSLSPQGQFIQKEYSKPPVGNFTLEEYNEKVILYGFLMVFSSALPIAPLIALLIILIDLGIDARRLILFNRRPIGLIACNIGMWYSILEFLNYVGVITNAFIIAFTSQWGKEFSMVGKLWIVIGFEERYQVARIMGEAKEQGPIECKDPETDSTSRFPVGFDDNYTSPISASPPKFVYDQDGNTFVQGDETTIHQNSSKRKKKKKKSTPPDPHYPFNVEEPAYPPQVVLPNPPNVVPTYGWNIPASPPTNNSHLAYPPPSNNIYM</sequence>
<feature type="compositionally biased region" description="Basic and acidic residues" evidence="7">
    <location>
        <begin position="189"/>
        <end position="199"/>
    </location>
</feature>
<evidence type="ECO:0000256" key="6">
    <source>
        <dbReference type="RuleBase" id="RU280814"/>
    </source>
</evidence>
<dbReference type="Pfam" id="PF04547">
    <property type="entry name" value="Anoctamin"/>
    <property type="match status" value="1"/>
</dbReference>
<evidence type="ECO:0000256" key="5">
    <source>
        <dbReference type="ARBA" id="ARBA00023136"/>
    </source>
</evidence>
<feature type="transmembrane region" description="Helical" evidence="6">
    <location>
        <begin position="80"/>
        <end position="106"/>
    </location>
</feature>
<evidence type="ECO:0000313" key="10">
    <source>
        <dbReference type="Proteomes" id="UP001152320"/>
    </source>
</evidence>
<comment type="caution">
    <text evidence="9">The sequence shown here is derived from an EMBL/GenBank/DDBJ whole genome shotgun (WGS) entry which is preliminary data.</text>
</comment>
<gene>
    <name evidence="9" type="ORF">HOLleu_43581</name>
</gene>
<protein>
    <recommendedName>
        <fullName evidence="6">Anoctamin</fullName>
    </recommendedName>
</protein>
<organism evidence="9 10">
    <name type="scientific">Holothuria leucospilota</name>
    <name type="common">Black long sea cucumber</name>
    <name type="synonym">Mertensiothuria leucospilota</name>
    <dbReference type="NCBI Taxonomy" id="206669"/>
    <lineage>
        <taxon>Eukaryota</taxon>
        <taxon>Metazoa</taxon>
        <taxon>Echinodermata</taxon>
        <taxon>Eleutherozoa</taxon>
        <taxon>Echinozoa</taxon>
        <taxon>Holothuroidea</taxon>
        <taxon>Aspidochirotacea</taxon>
        <taxon>Aspidochirotida</taxon>
        <taxon>Holothuriidae</taxon>
        <taxon>Holothuria</taxon>
    </lineage>
</organism>
<dbReference type="OrthoDB" id="6158113at2759"/>
<evidence type="ECO:0000256" key="1">
    <source>
        <dbReference type="ARBA" id="ARBA00004141"/>
    </source>
</evidence>
<feature type="compositionally biased region" description="Basic residues" evidence="7">
    <location>
        <begin position="246"/>
        <end position="256"/>
    </location>
</feature>
<keyword evidence="10" id="KW-1185">Reference proteome</keyword>
<comment type="similarity">
    <text evidence="2 6">Belongs to the anoctamin family.</text>
</comment>
<feature type="region of interest" description="Disordered" evidence="7">
    <location>
        <begin position="238"/>
        <end position="270"/>
    </location>
</feature>
<keyword evidence="4 6" id="KW-1133">Transmembrane helix</keyword>
<evidence type="ECO:0000256" key="4">
    <source>
        <dbReference type="ARBA" id="ARBA00022989"/>
    </source>
</evidence>
<evidence type="ECO:0000256" key="2">
    <source>
        <dbReference type="ARBA" id="ARBA00009671"/>
    </source>
</evidence>
<comment type="subcellular location">
    <subcellularLocation>
        <location evidence="1 6">Membrane</location>
        <topology evidence="1 6">Multi-pass membrane protein</topology>
    </subcellularLocation>
</comment>
<feature type="domain" description="Anoctamin transmembrane" evidence="8">
    <location>
        <begin position="2"/>
        <end position="176"/>
    </location>
</feature>
<dbReference type="InterPro" id="IPR007632">
    <property type="entry name" value="Anoctamin"/>
</dbReference>
<dbReference type="EMBL" id="JAIZAY010000368">
    <property type="protein sequence ID" value="KAJ8018438.1"/>
    <property type="molecule type" value="Genomic_DNA"/>
</dbReference>
<evidence type="ECO:0000259" key="8">
    <source>
        <dbReference type="Pfam" id="PF04547"/>
    </source>
</evidence>
<accession>A0A9Q1BAP1</accession>
<evidence type="ECO:0000313" key="9">
    <source>
        <dbReference type="EMBL" id="KAJ8018438.1"/>
    </source>
</evidence>
<reference evidence="9" key="1">
    <citation type="submission" date="2021-10" db="EMBL/GenBank/DDBJ databases">
        <title>Tropical sea cucumber genome reveals ecological adaptation and Cuvierian tubules defense mechanism.</title>
        <authorList>
            <person name="Chen T."/>
        </authorList>
    </citation>
    <scope>NUCLEOTIDE SEQUENCE</scope>
    <source>
        <strain evidence="9">Nanhai2018</strain>
        <tissue evidence="9">Muscle</tissue>
    </source>
</reference>
<keyword evidence="5 6" id="KW-0472">Membrane</keyword>
<evidence type="ECO:0000256" key="7">
    <source>
        <dbReference type="SAM" id="MobiDB-lite"/>
    </source>
</evidence>
<dbReference type="PANTHER" id="PTHR12308">
    <property type="entry name" value="ANOCTAMIN"/>
    <property type="match status" value="1"/>
</dbReference>
<dbReference type="GO" id="GO:0005254">
    <property type="term" value="F:chloride channel activity"/>
    <property type="evidence" value="ECO:0007669"/>
    <property type="project" value="TreeGrafter"/>
</dbReference>